<reference evidence="2 3" key="1">
    <citation type="submission" date="2017-06" db="EMBL/GenBank/DDBJ databases">
        <authorList>
            <person name="Kim H.J."/>
            <person name="Triplett B.A."/>
        </authorList>
    </citation>
    <scope>NUCLEOTIDE SEQUENCE [LARGE SCALE GENOMIC DNA]</scope>
    <source>
        <strain evidence="2 3">DSM 8800</strain>
    </source>
</reference>
<dbReference type="InterPro" id="IPR055553">
    <property type="entry name" value="DUF7129"/>
</dbReference>
<dbReference type="EMBL" id="FZNQ01000011">
    <property type="protein sequence ID" value="SNR51093.1"/>
    <property type="molecule type" value="Genomic_DNA"/>
</dbReference>
<dbReference type="NCBIfam" id="NF033497">
    <property type="entry name" value="rubre_like_arch"/>
    <property type="match status" value="1"/>
</dbReference>
<feature type="domain" description="DUF7129" evidence="1">
    <location>
        <begin position="7"/>
        <end position="51"/>
    </location>
</feature>
<organism evidence="2 3">
    <name type="scientific">Halorubrum vacuolatum</name>
    <name type="common">Natronobacterium vacuolatum</name>
    <dbReference type="NCBI Taxonomy" id="63740"/>
    <lineage>
        <taxon>Archaea</taxon>
        <taxon>Methanobacteriati</taxon>
        <taxon>Methanobacteriota</taxon>
        <taxon>Stenosarchaea group</taxon>
        <taxon>Halobacteria</taxon>
        <taxon>Halobacteriales</taxon>
        <taxon>Haloferacaceae</taxon>
        <taxon>Halorubrum</taxon>
    </lineage>
</organism>
<dbReference type="RefSeq" id="WP_143420407.1">
    <property type="nucleotide sequence ID" value="NZ_FZNQ01000011.1"/>
</dbReference>
<dbReference type="AlphaFoldDB" id="A0A238WXE2"/>
<sequence length="51" mass="5842">MTRNLTSIDPYSPSTGYYECRLCSFRLRSDDRVERCPECGGAVRNIAVPRE</sequence>
<dbReference type="SUPFAM" id="SSF57802">
    <property type="entry name" value="Rubredoxin-like"/>
    <property type="match status" value="1"/>
</dbReference>
<dbReference type="OrthoDB" id="280213at2157"/>
<dbReference type="Proteomes" id="UP000198397">
    <property type="component" value="Unassembled WGS sequence"/>
</dbReference>
<gene>
    <name evidence="2" type="ORF">SAMN06264855_11110</name>
</gene>
<accession>A0A238WXE2</accession>
<protein>
    <recommendedName>
        <fullName evidence="1">DUF7129 domain-containing protein</fullName>
    </recommendedName>
</protein>
<proteinExistence type="predicted"/>
<evidence type="ECO:0000313" key="3">
    <source>
        <dbReference type="Proteomes" id="UP000198397"/>
    </source>
</evidence>
<name>A0A238WXE2_HALVU</name>
<evidence type="ECO:0000259" key="1">
    <source>
        <dbReference type="Pfam" id="PF23455"/>
    </source>
</evidence>
<keyword evidence="3" id="KW-1185">Reference proteome</keyword>
<dbReference type="Pfam" id="PF23455">
    <property type="entry name" value="DUF7129"/>
    <property type="match status" value="1"/>
</dbReference>
<evidence type="ECO:0000313" key="2">
    <source>
        <dbReference type="EMBL" id="SNR51093.1"/>
    </source>
</evidence>